<evidence type="ECO:0000313" key="2">
    <source>
        <dbReference type="EMBL" id="MCH8617285.1"/>
    </source>
</evidence>
<keyword evidence="3" id="KW-1185">Reference proteome</keyword>
<evidence type="ECO:0000313" key="3">
    <source>
        <dbReference type="Proteomes" id="UP001203058"/>
    </source>
</evidence>
<reference evidence="2 3" key="1">
    <citation type="submission" date="2022-03" db="EMBL/GenBank/DDBJ databases">
        <authorList>
            <person name="Jo J.-H."/>
            <person name="Im W.-T."/>
        </authorList>
    </citation>
    <scope>NUCLEOTIDE SEQUENCE [LARGE SCALE GENOMIC DNA]</scope>
    <source>
        <strain evidence="2 3">SM33</strain>
    </source>
</reference>
<sequence length="113" mass="12781">MEEARQYTFVDRPWFARVLAASVLATLVLLPVSLMSLFFGNVFPYVFAIFCATAFLRIALSLTWSWQKREFKEWGSRICSRETSPIGYWLMMGFGVIAAGLALLGLFVSLSLL</sequence>
<organism evidence="2 3">
    <name type="scientific">Sphingomonas telluris</name>
    <dbReference type="NCBI Taxonomy" id="2907998"/>
    <lineage>
        <taxon>Bacteria</taxon>
        <taxon>Pseudomonadati</taxon>
        <taxon>Pseudomonadota</taxon>
        <taxon>Alphaproteobacteria</taxon>
        <taxon>Sphingomonadales</taxon>
        <taxon>Sphingomonadaceae</taxon>
        <taxon>Sphingomonas</taxon>
    </lineage>
</organism>
<accession>A0ABS9VQP2</accession>
<keyword evidence="1" id="KW-0812">Transmembrane</keyword>
<keyword evidence="1" id="KW-1133">Transmembrane helix</keyword>
<proteinExistence type="predicted"/>
<dbReference type="RefSeq" id="WP_241448149.1">
    <property type="nucleotide sequence ID" value="NZ_JAKZHW010000002.1"/>
</dbReference>
<feature type="transmembrane region" description="Helical" evidence="1">
    <location>
        <begin position="14"/>
        <end position="39"/>
    </location>
</feature>
<feature type="transmembrane region" description="Helical" evidence="1">
    <location>
        <begin position="45"/>
        <end position="66"/>
    </location>
</feature>
<name>A0ABS9VQP2_9SPHN</name>
<dbReference type="Proteomes" id="UP001203058">
    <property type="component" value="Unassembled WGS sequence"/>
</dbReference>
<comment type="caution">
    <text evidence="2">The sequence shown here is derived from an EMBL/GenBank/DDBJ whole genome shotgun (WGS) entry which is preliminary data.</text>
</comment>
<protein>
    <recommendedName>
        <fullName evidence="4">Integron gene cassette protein</fullName>
    </recommendedName>
</protein>
<evidence type="ECO:0000256" key="1">
    <source>
        <dbReference type="SAM" id="Phobius"/>
    </source>
</evidence>
<keyword evidence="1" id="KW-0472">Membrane</keyword>
<feature type="transmembrane region" description="Helical" evidence="1">
    <location>
        <begin position="86"/>
        <end position="110"/>
    </location>
</feature>
<evidence type="ECO:0008006" key="4">
    <source>
        <dbReference type="Google" id="ProtNLM"/>
    </source>
</evidence>
<dbReference type="EMBL" id="JAKZHW010000002">
    <property type="protein sequence ID" value="MCH8617285.1"/>
    <property type="molecule type" value="Genomic_DNA"/>
</dbReference>
<gene>
    <name evidence="2" type="ORF">LZ016_14400</name>
</gene>